<dbReference type="PANTHER" id="PTHR33096:SF1">
    <property type="entry name" value="CXC1-LIKE CYSTEINE CLUSTER ASSOCIATED WITH KDZ TRANSPOSASES DOMAIN-CONTAINING PROTEIN"/>
    <property type="match status" value="1"/>
</dbReference>
<dbReference type="Pfam" id="PF18802">
    <property type="entry name" value="CxC1"/>
    <property type="match status" value="1"/>
</dbReference>
<feature type="compositionally biased region" description="Polar residues" evidence="1">
    <location>
        <begin position="997"/>
        <end position="1011"/>
    </location>
</feature>
<name>A0A8H6ZS26_PLEOS</name>
<dbReference type="OrthoDB" id="3253684at2759"/>
<dbReference type="InterPro" id="IPR038765">
    <property type="entry name" value="Papain-like_cys_pep_sf"/>
</dbReference>
<reference evidence="3" key="1">
    <citation type="submission" date="2019-07" db="EMBL/GenBank/DDBJ databases">
        <authorList>
            <person name="Palmer J.M."/>
        </authorList>
    </citation>
    <scope>NUCLEOTIDE SEQUENCE</scope>
    <source>
        <strain evidence="3">PC9</strain>
    </source>
</reference>
<protein>
    <recommendedName>
        <fullName evidence="2">CxC1-like cysteine cluster associated with KDZ transposases domain-containing protein</fullName>
    </recommendedName>
</protein>
<dbReference type="Pfam" id="PF18758">
    <property type="entry name" value="KDZ"/>
    <property type="match status" value="1"/>
</dbReference>
<dbReference type="Gene3D" id="3.40.395.10">
    <property type="entry name" value="Adenoviral Proteinase, Chain A"/>
    <property type="match status" value="1"/>
</dbReference>
<dbReference type="RefSeq" id="XP_036628730.1">
    <property type="nucleotide sequence ID" value="XM_036779341.1"/>
</dbReference>
<organism evidence="3 4">
    <name type="scientific">Pleurotus ostreatus</name>
    <name type="common">Oyster mushroom</name>
    <name type="synonym">White-rot fungus</name>
    <dbReference type="NCBI Taxonomy" id="5322"/>
    <lineage>
        <taxon>Eukaryota</taxon>
        <taxon>Fungi</taxon>
        <taxon>Dikarya</taxon>
        <taxon>Basidiomycota</taxon>
        <taxon>Agaricomycotina</taxon>
        <taxon>Agaricomycetes</taxon>
        <taxon>Agaricomycetidae</taxon>
        <taxon>Agaricales</taxon>
        <taxon>Pleurotineae</taxon>
        <taxon>Pleurotaceae</taxon>
        <taxon>Pleurotus</taxon>
    </lineage>
</organism>
<evidence type="ECO:0000256" key="1">
    <source>
        <dbReference type="SAM" id="MobiDB-lite"/>
    </source>
</evidence>
<dbReference type="SUPFAM" id="SSF54001">
    <property type="entry name" value="Cysteine proteinases"/>
    <property type="match status" value="1"/>
</dbReference>
<feature type="domain" description="CxC1-like cysteine cluster associated with KDZ transposases" evidence="2">
    <location>
        <begin position="179"/>
        <end position="241"/>
    </location>
</feature>
<evidence type="ECO:0000313" key="4">
    <source>
        <dbReference type="Proteomes" id="UP000623687"/>
    </source>
</evidence>
<dbReference type="PANTHER" id="PTHR33096">
    <property type="entry name" value="CXC2 DOMAIN-CONTAINING PROTEIN"/>
    <property type="match status" value="1"/>
</dbReference>
<feature type="region of interest" description="Disordered" evidence="1">
    <location>
        <begin position="92"/>
        <end position="112"/>
    </location>
</feature>
<feature type="region of interest" description="Disordered" evidence="1">
    <location>
        <begin position="982"/>
        <end position="1011"/>
    </location>
</feature>
<dbReference type="GeneID" id="59379661"/>
<dbReference type="InterPro" id="IPR040521">
    <property type="entry name" value="KDZ"/>
</dbReference>
<proteinExistence type="predicted"/>
<feature type="region of interest" description="Disordered" evidence="1">
    <location>
        <begin position="50"/>
        <end position="72"/>
    </location>
</feature>
<sequence>MPKSQRRTQKVVPGLGQHYSSPKKAAPRHAIFVRPLGHEVKKQRLTDELNKLLGKSAPTPITPTSPKSRADALDTEATLDADTDALDNFAAMDIDPPAPCASPPPPAKSKGDNSTVIKLYTSWASLLPTLVDPLLRYERKSVSKPLVSPSRIPPACVSIPANCELKTFNILCLFQDHFRTMEVQGCKCQTIPQRLVSHGLFPTSPSQPRMAVSIDLLNFFHALFEESCDAVHAMSHALKKYYLLRGYALTSKQTGDEVKEPFRRSLGCAMQWHDTLRLLVERRVETAVNVMIDAARNPAINTRLEPLETSEFLSQEPPAIKPACDQPPLHPGDRCARKLQTRCPACFGGDMFGIPFTDGGDFHVAVDGNFHHRHRRSAGDSARFHKPEYFLSKEQVDKVGVHISKVRKSKPKETQPVVPNEAIDQCKQSHDAANDNKAKSNEEQFDDHGISALVCRHGAPLFTANIDTPGEQQKYAVALIQHFFQHIPGNSTVLVLYDVGCVLNRSLELYDILPPDITTRLAFTTSAMHAYAHQWSCQLVYNPRLREGVGLTDGEGVERLWSRLRKLIGITRTSGRSRRIWLVDRQLDSIGSSHREGLGDWLTRRNTFAQRELAANKTVIRNTGFSTNELRCEWSLQRKAQLSLDSILNLQSELDSLDTTIEATKRALSKGTTPLASTLLPELSITGDRLRTQADRIYDTLNVQNRFPELRQCSLEFVRILLVLRDLKINIRKRAIGSFFEWDKLDQAVGGRQQSIGMPSRTKLHQRTRNAITKRRPALLTAINKFNSLCGTLEKLHDPTWLVPLPKPLPTQLSGLRDAQELMEDVWITPSESTVPRWLENVDIRNGIRAMQKVDRCTEEAVRLCREANNMCLWFAAEATAVRQALAAPRNKNLSLRLEQYLTSVERLEARWSCTLITRKRLQGILEQSTNVHSSPSNRETCTTSINYLLEADDPDDDDTPADEARFLEPEAFLLSDLLDDAEASDDPNEPDVVSIEASSSNGTQHGHTATTPTKICKYPALTDSRESCEVMLTNQDQPTLCSLATIDWVLPDNMHIDYNTLPLLRSISYANLVLPSNNAPRAVGRLSMYADSIRLLSDPNAWLDDVCINGCASLLQNFLSAPQLPSSEASKACAIFSTHDLVRLRQNTPDDYFWRQVKTTEYWKKTTWIVPIHPLANVNLGLET</sequence>
<dbReference type="EMBL" id="JACETU010000007">
    <property type="protein sequence ID" value="KAF7424536.1"/>
    <property type="molecule type" value="Genomic_DNA"/>
</dbReference>
<evidence type="ECO:0000259" key="2">
    <source>
        <dbReference type="Pfam" id="PF18802"/>
    </source>
</evidence>
<dbReference type="AlphaFoldDB" id="A0A8H6ZS26"/>
<dbReference type="Proteomes" id="UP000623687">
    <property type="component" value="Unassembled WGS sequence"/>
</dbReference>
<accession>A0A8H6ZS26</accession>
<dbReference type="InterPro" id="IPR041320">
    <property type="entry name" value="CxC1"/>
</dbReference>
<dbReference type="VEuPathDB" id="FungiDB:PC9H_009843"/>
<feature type="region of interest" description="Disordered" evidence="1">
    <location>
        <begin position="1"/>
        <end position="28"/>
    </location>
</feature>
<feature type="compositionally biased region" description="Pro residues" evidence="1">
    <location>
        <begin position="96"/>
        <end position="107"/>
    </location>
</feature>
<comment type="caution">
    <text evidence="3">The sequence shown here is derived from an EMBL/GenBank/DDBJ whole genome shotgun (WGS) entry which is preliminary data.</text>
</comment>
<evidence type="ECO:0000313" key="3">
    <source>
        <dbReference type="EMBL" id="KAF7424536.1"/>
    </source>
</evidence>
<gene>
    <name evidence="3" type="ORF">PC9H_009843</name>
</gene>
<keyword evidence="4" id="KW-1185">Reference proteome</keyword>